<feature type="compositionally biased region" description="Polar residues" evidence="1">
    <location>
        <begin position="53"/>
        <end position="70"/>
    </location>
</feature>
<feature type="compositionally biased region" description="Low complexity" evidence="1">
    <location>
        <begin position="153"/>
        <end position="171"/>
    </location>
</feature>
<reference evidence="3" key="1">
    <citation type="submission" date="2025-08" db="UniProtKB">
        <authorList>
            <consortium name="RefSeq"/>
        </authorList>
    </citation>
    <scope>IDENTIFICATION</scope>
</reference>
<dbReference type="AlphaFoldDB" id="A0A6J2R0B8"/>
<dbReference type="InParanoid" id="A0A6J2R0B8"/>
<protein>
    <submittedName>
        <fullName evidence="3">Palmitoyltransferase ZDHHC5-like</fullName>
    </submittedName>
</protein>
<gene>
    <name evidence="3" type="primary">LOC115018129</name>
</gene>
<feature type="compositionally biased region" description="Basic and acidic residues" evidence="1">
    <location>
        <begin position="102"/>
        <end position="128"/>
    </location>
</feature>
<feature type="compositionally biased region" description="Gly residues" evidence="1">
    <location>
        <begin position="129"/>
        <end position="138"/>
    </location>
</feature>
<sequence length="520" mass="54031">MMESQSCDAEPPPPPKPELRYPGITRGNTEECSLLNKPPPTPTMYKYRPTYSPGKNHTALTHAYANQLSRGESVGSAKDSSSSTSSLLQSSQQPGFRSQPSLDRRDTSCDRVRGGGVGEERREARREVGGGGIPGYSLGGRSYPSFSDPTVLSGVASRSSSSTHTSAGAVHISEATTTSASFKSLANQTPPPHHPSRNGSLSYDNLLAGGDDFDKGVVAAPEVSSGRPTPAGGGYSSPFLSQQRDAEMQSPHHYHRSSHHHSFLHRSSSTTSSSPPPPPEREHLLGEPHLGTHPLPAIQASAPPSSSAPPPPHHHHHHAHHHHHHAHHHHHSSSSSTSRTPRFAAPYAQTHHAYPYRTRSTDTPLGSSTTSTTHPPRSPHPPPLGKSLSYSSAAAAEMQYRLVRKASASAGANAAGVGGGGGGGGMGGGGGGGGGGGVIQAPKDELIQMKPLSRTNGGRAFSSASSCSAPSSPSHPVSVSARPRVAYPSSALTQSPAHKPQVGGVKKVTGVGGTTYEISV</sequence>
<feature type="compositionally biased region" description="Basic residues" evidence="1">
    <location>
        <begin position="252"/>
        <end position="264"/>
    </location>
</feature>
<proteinExistence type="predicted"/>
<feature type="compositionally biased region" description="Low complexity" evidence="1">
    <location>
        <begin position="361"/>
        <end position="375"/>
    </location>
</feature>
<dbReference type="GeneID" id="115018129"/>
<organism evidence="2 3">
    <name type="scientific">Cottoperca gobio</name>
    <name type="common">Frogmouth</name>
    <name type="synonym">Aphritis gobio</name>
    <dbReference type="NCBI Taxonomy" id="56716"/>
    <lineage>
        <taxon>Eukaryota</taxon>
        <taxon>Metazoa</taxon>
        <taxon>Chordata</taxon>
        <taxon>Craniata</taxon>
        <taxon>Vertebrata</taxon>
        <taxon>Euteleostomi</taxon>
        <taxon>Actinopterygii</taxon>
        <taxon>Neopterygii</taxon>
        <taxon>Teleostei</taxon>
        <taxon>Neoteleostei</taxon>
        <taxon>Acanthomorphata</taxon>
        <taxon>Eupercaria</taxon>
        <taxon>Perciformes</taxon>
        <taxon>Notothenioidei</taxon>
        <taxon>Bovichtidae</taxon>
        <taxon>Cottoperca</taxon>
    </lineage>
</organism>
<accession>A0A6J2R0B8</accession>
<evidence type="ECO:0000313" key="2">
    <source>
        <dbReference type="Proteomes" id="UP000504630"/>
    </source>
</evidence>
<dbReference type="Proteomes" id="UP000504630">
    <property type="component" value="Chromosome 1"/>
</dbReference>
<keyword evidence="2" id="KW-1185">Reference proteome</keyword>
<name>A0A6J2R0B8_COTGO</name>
<feature type="compositionally biased region" description="Basic residues" evidence="1">
    <location>
        <begin position="312"/>
        <end position="332"/>
    </location>
</feature>
<feature type="compositionally biased region" description="Low complexity" evidence="1">
    <location>
        <begin position="459"/>
        <end position="483"/>
    </location>
</feature>
<evidence type="ECO:0000313" key="3">
    <source>
        <dbReference type="RefSeq" id="XP_029302860.1"/>
    </source>
</evidence>
<feature type="region of interest" description="Disordered" evidence="1">
    <location>
        <begin position="454"/>
        <end position="483"/>
    </location>
</feature>
<dbReference type="OrthoDB" id="4096362at2759"/>
<feature type="compositionally biased region" description="Polar residues" evidence="1">
    <location>
        <begin position="174"/>
        <end position="188"/>
    </location>
</feature>
<evidence type="ECO:0000256" key="1">
    <source>
        <dbReference type="SAM" id="MobiDB-lite"/>
    </source>
</evidence>
<feature type="compositionally biased region" description="Low complexity" evidence="1">
    <location>
        <begin position="80"/>
        <end position="93"/>
    </location>
</feature>
<dbReference type="RefSeq" id="XP_029302860.1">
    <property type="nucleotide sequence ID" value="XM_029447000.1"/>
</dbReference>
<dbReference type="KEGG" id="cgob:115018129"/>
<feature type="region of interest" description="Disordered" evidence="1">
    <location>
        <begin position="1"/>
        <end position="388"/>
    </location>
</feature>